<dbReference type="AlphaFoldDB" id="A0A9X4BJW4"/>
<dbReference type="Proteomes" id="UP001139971">
    <property type="component" value="Unassembled WGS sequence"/>
</dbReference>
<proteinExistence type="predicted"/>
<keyword evidence="3" id="KW-1185">Reference proteome</keyword>
<protein>
    <submittedName>
        <fullName evidence="2">Uncharacterized protein</fullName>
    </submittedName>
</protein>
<dbReference type="EMBL" id="JAOVZO020000020">
    <property type="protein sequence ID" value="MDC8015521.1"/>
    <property type="molecule type" value="Genomic_DNA"/>
</dbReference>
<evidence type="ECO:0000313" key="2">
    <source>
        <dbReference type="EMBL" id="MDC8015521.1"/>
    </source>
</evidence>
<reference evidence="2" key="1">
    <citation type="submission" date="2023-02" db="EMBL/GenBank/DDBJ databases">
        <title>Tahibacter soli sp. nov. isolated from soil.</title>
        <authorList>
            <person name="Baek J.H."/>
            <person name="Lee J.K."/>
            <person name="Choi D.G."/>
            <person name="Jeon C.O."/>
        </authorList>
    </citation>
    <scope>NUCLEOTIDE SEQUENCE</scope>
    <source>
        <strain evidence="2">BL</strain>
    </source>
</reference>
<gene>
    <name evidence="2" type="ORF">OD750_023595</name>
</gene>
<sequence length="173" mass="18931">MVESIDDPSPAILDFVAMFAAKIRSVAWNPASKMSPSMLSFGFSLCPSFQRKLTAIRNIFEGQRKTGILFDLSACTTGRDLSCDPRWASRQRRKPKLDEILRVAPIPTFSPNAVGGEGAEDSSVAALEPSPPSLLGGEGRERGRRRGLRCSCRNIHSPALRTSIPNSSERKLE</sequence>
<accession>A0A9X4BJW4</accession>
<evidence type="ECO:0000313" key="3">
    <source>
        <dbReference type="Proteomes" id="UP001139971"/>
    </source>
</evidence>
<dbReference type="RefSeq" id="WP_263540711.1">
    <property type="nucleotide sequence ID" value="NZ_JAOVZO020000020.1"/>
</dbReference>
<evidence type="ECO:0000256" key="1">
    <source>
        <dbReference type="SAM" id="MobiDB-lite"/>
    </source>
</evidence>
<name>A0A9X4BJW4_9GAMM</name>
<organism evidence="2 3">
    <name type="scientific">Tahibacter soli</name>
    <dbReference type="NCBI Taxonomy" id="2983605"/>
    <lineage>
        <taxon>Bacteria</taxon>
        <taxon>Pseudomonadati</taxon>
        <taxon>Pseudomonadota</taxon>
        <taxon>Gammaproteobacteria</taxon>
        <taxon>Lysobacterales</taxon>
        <taxon>Rhodanobacteraceae</taxon>
        <taxon>Tahibacter</taxon>
    </lineage>
</organism>
<comment type="caution">
    <text evidence="2">The sequence shown here is derived from an EMBL/GenBank/DDBJ whole genome shotgun (WGS) entry which is preliminary data.</text>
</comment>
<feature type="region of interest" description="Disordered" evidence="1">
    <location>
        <begin position="111"/>
        <end position="147"/>
    </location>
</feature>